<dbReference type="Pfam" id="PF14246">
    <property type="entry name" value="TetR_C_7"/>
    <property type="match status" value="1"/>
</dbReference>
<keyword evidence="5" id="KW-1185">Reference proteome</keyword>
<reference evidence="4 5" key="1">
    <citation type="submission" date="2016-03" db="EMBL/GenBank/DDBJ databases">
        <title>Genome sequence of Nesiotobacter sp. nov., a moderately halophilic alphaproteobacterium isolated from the Yellow Sea, China.</title>
        <authorList>
            <person name="Zhang G."/>
            <person name="Zhang R."/>
        </authorList>
    </citation>
    <scope>NUCLEOTIDE SEQUENCE [LARGE SCALE GENOMIC DNA]</scope>
    <source>
        <strain evidence="4 5">WB1-6</strain>
    </source>
</reference>
<evidence type="ECO:0000256" key="2">
    <source>
        <dbReference type="PROSITE-ProRule" id="PRU00335"/>
    </source>
</evidence>
<dbReference type="InterPro" id="IPR001647">
    <property type="entry name" value="HTH_TetR"/>
</dbReference>
<feature type="DNA-binding region" description="H-T-H motif" evidence="2">
    <location>
        <begin position="31"/>
        <end position="50"/>
    </location>
</feature>
<feature type="domain" description="HTH tetR-type" evidence="3">
    <location>
        <begin position="8"/>
        <end position="68"/>
    </location>
</feature>
<evidence type="ECO:0000259" key="3">
    <source>
        <dbReference type="PROSITE" id="PS50977"/>
    </source>
</evidence>
<gene>
    <name evidence="4" type="ORF">A3843_03250</name>
</gene>
<accession>A0A1U7JLT4</accession>
<evidence type="ECO:0000256" key="1">
    <source>
        <dbReference type="ARBA" id="ARBA00023125"/>
    </source>
</evidence>
<evidence type="ECO:0000313" key="4">
    <source>
        <dbReference type="EMBL" id="OKL45611.1"/>
    </source>
</evidence>
<dbReference type="GO" id="GO:0000976">
    <property type="term" value="F:transcription cis-regulatory region binding"/>
    <property type="evidence" value="ECO:0007669"/>
    <property type="project" value="TreeGrafter"/>
</dbReference>
<comment type="caution">
    <text evidence="4">The sequence shown here is derived from an EMBL/GenBank/DDBJ whole genome shotgun (WGS) entry which is preliminary data.</text>
</comment>
<organism evidence="4 5">
    <name type="scientific">Pseudovibrio exalbescens</name>
    <dbReference type="NCBI Taxonomy" id="197461"/>
    <lineage>
        <taxon>Bacteria</taxon>
        <taxon>Pseudomonadati</taxon>
        <taxon>Pseudomonadota</taxon>
        <taxon>Alphaproteobacteria</taxon>
        <taxon>Hyphomicrobiales</taxon>
        <taxon>Stappiaceae</taxon>
        <taxon>Pseudovibrio</taxon>
    </lineage>
</organism>
<evidence type="ECO:0000313" key="5">
    <source>
        <dbReference type="Proteomes" id="UP000185783"/>
    </source>
</evidence>
<name>A0A1U7JLT4_9HYPH</name>
<dbReference type="PRINTS" id="PR00455">
    <property type="entry name" value="HTHTETR"/>
</dbReference>
<dbReference type="PROSITE" id="PS50977">
    <property type="entry name" value="HTH_TETR_2"/>
    <property type="match status" value="1"/>
</dbReference>
<dbReference type="SUPFAM" id="SSF46689">
    <property type="entry name" value="Homeodomain-like"/>
    <property type="match status" value="1"/>
</dbReference>
<keyword evidence="1 2" id="KW-0238">DNA-binding</keyword>
<dbReference type="PANTHER" id="PTHR30055">
    <property type="entry name" value="HTH-TYPE TRANSCRIPTIONAL REGULATOR RUTR"/>
    <property type="match status" value="1"/>
</dbReference>
<dbReference type="InterPro" id="IPR050109">
    <property type="entry name" value="HTH-type_TetR-like_transc_reg"/>
</dbReference>
<dbReference type="PANTHER" id="PTHR30055:SF146">
    <property type="entry name" value="HTH-TYPE TRANSCRIPTIONAL DUAL REGULATOR CECR"/>
    <property type="match status" value="1"/>
</dbReference>
<dbReference type="Gene3D" id="1.10.10.60">
    <property type="entry name" value="Homeodomain-like"/>
    <property type="match status" value="1"/>
</dbReference>
<dbReference type="Gene3D" id="1.10.357.10">
    <property type="entry name" value="Tetracycline Repressor, domain 2"/>
    <property type="match status" value="1"/>
</dbReference>
<dbReference type="InterPro" id="IPR039536">
    <property type="entry name" value="TetR_C_Proteobacteria"/>
</dbReference>
<protein>
    <submittedName>
        <fullName evidence="4">TetR family transcriptional regulator</fullName>
    </submittedName>
</protein>
<proteinExistence type="predicted"/>
<dbReference type="STRING" id="197461.A3843_03250"/>
<dbReference type="Proteomes" id="UP000185783">
    <property type="component" value="Unassembled WGS sequence"/>
</dbReference>
<dbReference type="EMBL" id="LVVZ01000005">
    <property type="protein sequence ID" value="OKL45611.1"/>
    <property type="molecule type" value="Genomic_DNA"/>
</dbReference>
<dbReference type="GO" id="GO:0003700">
    <property type="term" value="F:DNA-binding transcription factor activity"/>
    <property type="evidence" value="ECO:0007669"/>
    <property type="project" value="TreeGrafter"/>
</dbReference>
<sequence>MKRDEPFTQRQQAVLDCALNLLVAGGEKALTTAAIAREAGCSKESLYKWFGDRDGLLAAIVEHQASKVRAPDALDGPFSKQTLIQELQHFAENLIEVISSDISLALNRLAIGQASRGDVALGRTLLHKGRGRIGAQTTRLLSAAMQQGHLETAPAKEAYHVLYGLVLKDTHVRLLLGDELTAAEQDTATVARKAVSDFMKLYGATTED</sequence>
<dbReference type="InterPro" id="IPR009057">
    <property type="entry name" value="Homeodomain-like_sf"/>
</dbReference>
<dbReference type="AlphaFoldDB" id="A0A1U7JLT4"/>
<dbReference type="Pfam" id="PF00440">
    <property type="entry name" value="TetR_N"/>
    <property type="match status" value="1"/>
</dbReference>